<proteinExistence type="predicted"/>
<feature type="non-terminal residue" evidence="1">
    <location>
        <position position="1"/>
    </location>
</feature>
<reference evidence="1" key="1">
    <citation type="submission" date="2021-02" db="EMBL/GenBank/DDBJ databases">
        <authorList>
            <person name="Nowell W R."/>
        </authorList>
    </citation>
    <scope>NUCLEOTIDE SEQUENCE</scope>
</reference>
<dbReference type="InterPro" id="IPR011042">
    <property type="entry name" value="6-blade_b-propeller_TolB-like"/>
</dbReference>
<dbReference type="CDD" id="cd05819">
    <property type="entry name" value="NHL"/>
    <property type="match status" value="1"/>
</dbReference>
<dbReference type="EMBL" id="CAJOAZ010003234">
    <property type="protein sequence ID" value="CAF3994227.1"/>
    <property type="molecule type" value="Genomic_DNA"/>
</dbReference>
<evidence type="ECO:0000313" key="1">
    <source>
        <dbReference type="EMBL" id="CAF3994227.1"/>
    </source>
</evidence>
<dbReference type="InterPro" id="IPR050952">
    <property type="entry name" value="TRIM-NHL_E3_ligases"/>
</dbReference>
<organism evidence="1 2">
    <name type="scientific">Adineta steineri</name>
    <dbReference type="NCBI Taxonomy" id="433720"/>
    <lineage>
        <taxon>Eukaryota</taxon>
        <taxon>Metazoa</taxon>
        <taxon>Spiralia</taxon>
        <taxon>Gnathifera</taxon>
        <taxon>Rotifera</taxon>
        <taxon>Eurotatoria</taxon>
        <taxon>Bdelloidea</taxon>
        <taxon>Adinetida</taxon>
        <taxon>Adinetidae</taxon>
        <taxon>Adineta</taxon>
    </lineage>
</organism>
<gene>
    <name evidence="1" type="ORF">OXD698_LOCUS29132</name>
</gene>
<comment type="caution">
    <text evidence="1">The sequence shown here is derived from an EMBL/GenBank/DDBJ whole genome shotgun (WGS) entry which is preliminary data.</text>
</comment>
<accession>A0A819N995</accession>
<dbReference type="PANTHER" id="PTHR24104">
    <property type="entry name" value="E3 UBIQUITIN-PROTEIN LIGASE NHLRC1-RELATED"/>
    <property type="match status" value="1"/>
</dbReference>
<evidence type="ECO:0008006" key="3">
    <source>
        <dbReference type="Google" id="ProtNLM"/>
    </source>
</evidence>
<dbReference type="Gene3D" id="2.120.10.30">
    <property type="entry name" value="TolB, C-terminal domain"/>
    <property type="match status" value="1"/>
</dbReference>
<name>A0A819N995_9BILA</name>
<dbReference type="Proteomes" id="UP000663844">
    <property type="component" value="Unassembled WGS sequence"/>
</dbReference>
<dbReference type="PANTHER" id="PTHR24104:SF25">
    <property type="entry name" value="PROTEIN LIN-41"/>
    <property type="match status" value="1"/>
</dbReference>
<sequence length="301" mass="30470">MFGKNCSVCPSSQSSWSQTATTIFGSQTGTSGSGLSLLNGPVGMYYDQPNDMLIVADYGNQRILKVSLINPPSAATIIAGGNGAGCNMNQFQAAVGVALDSSGGLYVTDQTCNRVVRFPSGSTSATSGTLIGNLTGGNLISINALTGDLYIASYVNNSIYKFVGGSGSPVVVAGGNGAGSALNQLDTPFGVYYDYLYTSSLYVADNGNSRIIKFPLGSTSSTNGAVVAGGNSAGSGANQLNAPQSVLVDSSGALYIADGSNNRIQRWLQGATSGTTIAGNGTSGTAANQLNNPIVALIDKY</sequence>
<protein>
    <recommendedName>
        <fullName evidence="3">NHL repeat containing protein</fullName>
    </recommendedName>
</protein>
<dbReference type="SUPFAM" id="SSF101898">
    <property type="entry name" value="NHL repeat"/>
    <property type="match status" value="1"/>
</dbReference>
<dbReference type="Gene3D" id="2.40.10.500">
    <property type="match status" value="2"/>
</dbReference>
<dbReference type="AlphaFoldDB" id="A0A819N995"/>
<evidence type="ECO:0000313" key="2">
    <source>
        <dbReference type="Proteomes" id="UP000663844"/>
    </source>
</evidence>
<dbReference type="GO" id="GO:0008270">
    <property type="term" value="F:zinc ion binding"/>
    <property type="evidence" value="ECO:0007669"/>
    <property type="project" value="UniProtKB-KW"/>
</dbReference>